<dbReference type="AlphaFoldDB" id="A0A2V2YSA3"/>
<organism evidence="2 3">
    <name type="scientific">Paenibacillus cellulosilyticus</name>
    <dbReference type="NCBI Taxonomy" id="375489"/>
    <lineage>
        <taxon>Bacteria</taxon>
        <taxon>Bacillati</taxon>
        <taxon>Bacillota</taxon>
        <taxon>Bacilli</taxon>
        <taxon>Bacillales</taxon>
        <taxon>Paenibacillaceae</taxon>
        <taxon>Paenibacillus</taxon>
    </lineage>
</organism>
<keyword evidence="1" id="KW-0812">Transmembrane</keyword>
<keyword evidence="1" id="KW-1133">Transmembrane helix</keyword>
<gene>
    <name evidence="2" type="ORF">DFQ01_114124</name>
</gene>
<dbReference type="EMBL" id="QGTQ01000014">
    <property type="protein sequence ID" value="PWV99545.1"/>
    <property type="molecule type" value="Genomic_DNA"/>
</dbReference>
<dbReference type="RefSeq" id="WP_110045280.1">
    <property type="nucleotide sequence ID" value="NZ_CP054612.1"/>
</dbReference>
<name>A0A2V2YSA3_9BACL</name>
<evidence type="ECO:0000256" key="1">
    <source>
        <dbReference type="SAM" id="Phobius"/>
    </source>
</evidence>
<dbReference type="Proteomes" id="UP000246635">
    <property type="component" value="Unassembled WGS sequence"/>
</dbReference>
<evidence type="ECO:0000313" key="2">
    <source>
        <dbReference type="EMBL" id="PWV99545.1"/>
    </source>
</evidence>
<keyword evidence="1" id="KW-0472">Membrane</keyword>
<accession>A0A2V2YSA3</accession>
<reference evidence="2 3" key="1">
    <citation type="submission" date="2018-05" db="EMBL/GenBank/DDBJ databases">
        <title>Genomic Encyclopedia of Type Strains, Phase III (KMG-III): the genomes of soil and plant-associated and newly described type strains.</title>
        <authorList>
            <person name="Whitman W."/>
        </authorList>
    </citation>
    <scope>NUCLEOTIDE SEQUENCE [LARGE SCALE GENOMIC DNA]</scope>
    <source>
        <strain evidence="2 3">CECT 5696</strain>
    </source>
</reference>
<dbReference type="OrthoDB" id="2486761at2"/>
<comment type="caution">
    <text evidence="2">The sequence shown here is derived from an EMBL/GenBank/DDBJ whole genome shotgun (WGS) entry which is preliminary data.</text>
</comment>
<dbReference type="Pfam" id="PF18952">
    <property type="entry name" value="DUF5696"/>
    <property type="match status" value="1"/>
</dbReference>
<proteinExistence type="predicted"/>
<evidence type="ECO:0000313" key="3">
    <source>
        <dbReference type="Proteomes" id="UP000246635"/>
    </source>
</evidence>
<sequence>MLNSLQGTALRRIRNIGYREIAIAAIVVVLIVAGWYAPSVFKHWSINKQEAPVVARDGLSPVAGKIEPQSGEVLLADSNQKQLYIDTTTLNLRVVDTAAGTEWNSLYLGENGGDMEKSPLVIKFLGKDGTMNEWDAFKYTIQNGRYTLNQIENGVQIVFDFFETESYRLNEYMPTKISEENYKKEFVDPINDGLLNGTISMVDAQRYNDALSITYQLDQDNGLYFNKFSGLPPTSLVKDLINLSKAVGYTTEMLMADSQQYGIQVTITEPAKFVITMEATLDNGDLVVKVPTYEITGGNEFYTLQNIAVLPSFGLTSAEQVDDGYILVPDGSGALFKLNTFNGRFPEYERPVYNNTYYDKLYDIPEFPENLTMPVFGMYDTDQAGKSQGYMGIIDSGAELGLIKVQLGTKDTSTGGTLYNKVFSSLDTMQYSRVKVFGPYSDNDARFLATTGLINVDYAVRYKLFSGSVSYYDMAKSYQQYLIDKYDLKPNFDTTPKLFLDVIGTVTLDKRFLGVPYSKPYSMTKYDQLLSIMNDLQDVNKVVNYKGFFNGGLNNTISNKADLTGANGSRKQLNALMDYFKQNSSSQLFLNADLMRVSDTSDGFWLKSNALHGYDGKPLAIQKYDLAQGVFSSSGTKQYLLNPLYLTDTVNKFIKDSDDYPNIAVNDMGSTYYGNYNPRDIIDPVVSNAIVEDNLKKLSESKTIALDNPNMDAIRYGQYAENISRESSDYGTMYSSIPFRQLVMNGLTEYTTLNVNMSGDRSSYYLLQALELGSIPKFTISAENVDVLKNSEYSDYFSIQYSAIKDGIKSLYSDYSKGLEAIGSKEIVGHQMLAKNVFETTYASGSTVIVNYNKYAVTAAGHQLDALGYFIESKH</sequence>
<keyword evidence="3" id="KW-1185">Reference proteome</keyword>
<feature type="transmembrane region" description="Helical" evidence="1">
    <location>
        <begin position="21"/>
        <end position="38"/>
    </location>
</feature>
<dbReference type="InterPro" id="IPR043751">
    <property type="entry name" value="DUF5696"/>
</dbReference>
<protein>
    <submittedName>
        <fullName evidence="2">Uncharacterized protein</fullName>
    </submittedName>
</protein>